<dbReference type="PROSITE" id="PS50113">
    <property type="entry name" value="PAC"/>
    <property type="match status" value="1"/>
</dbReference>
<evidence type="ECO:0000259" key="2">
    <source>
        <dbReference type="PROSITE" id="PS50112"/>
    </source>
</evidence>
<dbReference type="InterPro" id="IPR029016">
    <property type="entry name" value="GAF-like_dom_sf"/>
</dbReference>
<dbReference type="InterPro" id="IPR013656">
    <property type="entry name" value="PAS_4"/>
</dbReference>
<evidence type="ECO:0000256" key="1">
    <source>
        <dbReference type="ARBA" id="ARBA00022801"/>
    </source>
</evidence>
<dbReference type="EMBL" id="BJLP01000007">
    <property type="protein sequence ID" value="GEA80238.1"/>
    <property type="molecule type" value="Genomic_DNA"/>
</dbReference>
<dbReference type="SMART" id="SM00065">
    <property type="entry name" value="GAF"/>
    <property type="match status" value="1"/>
</dbReference>
<dbReference type="InterPro" id="IPR003018">
    <property type="entry name" value="GAF"/>
</dbReference>
<organism evidence="4 5">
    <name type="scientific">Cellulomonas uda</name>
    <dbReference type="NCBI Taxonomy" id="1714"/>
    <lineage>
        <taxon>Bacteria</taxon>
        <taxon>Bacillati</taxon>
        <taxon>Actinomycetota</taxon>
        <taxon>Actinomycetes</taxon>
        <taxon>Micrococcales</taxon>
        <taxon>Cellulomonadaceae</taxon>
        <taxon>Cellulomonas</taxon>
    </lineage>
</organism>
<dbReference type="Gene3D" id="2.10.70.100">
    <property type="match status" value="1"/>
</dbReference>
<dbReference type="SUPFAM" id="SSF55785">
    <property type="entry name" value="PYP-like sensor domain (PAS domain)"/>
    <property type="match status" value="2"/>
</dbReference>
<dbReference type="Gene3D" id="3.60.40.10">
    <property type="entry name" value="PPM-type phosphatase domain"/>
    <property type="match status" value="1"/>
</dbReference>
<comment type="caution">
    <text evidence="4">The sequence shown here is derived from an EMBL/GenBank/DDBJ whole genome shotgun (WGS) entry which is preliminary data.</text>
</comment>
<dbReference type="SMART" id="SM00091">
    <property type="entry name" value="PAS"/>
    <property type="match status" value="2"/>
</dbReference>
<evidence type="ECO:0000313" key="5">
    <source>
        <dbReference type="Proteomes" id="UP000315842"/>
    </source>
</evidence>
<dbReference type="AlphaFoldDB" id="A0A4Y3KB67"/>
<keyword evidence="1" id="KW-0378">Hydrolase</keyword>
<dbReference type="SMART" id="SM00331">
    <property type="entry name" value="PP2C_SIG"/>
    <property type="match status" value="1"/>
</dbReference>
<dbReference type="RefSeq" id="WP_208404926.1">
    <property type="nucleotide sequence ID" value="NZ_BJLP01000007.1"/>
</dbReference>
<dbReference type="Pfam" id="PF08448">
    <property type="entry name" value="PAS_4"/>
    <property type="match status" value="1"/>
</dbReference>
<dbReference type="InterPro" id="IPR036457">
    <property type="entry name" value="PPM-type-like_dom_sf"/>
</dbReference>
<dbReference type="PANTHER" id="PTHR43156">
    <property type="entry name" value="STAGE II SPORULATION PROTEIN E-RELATED"/>
    <property type="match status" value="1"/>
</dbReference>
<dbReference type="Gene3D" id="3.30.450.40">
    <property type="match status" value="1"/>
</dbReference>
<sequence>MTERLDPELAGIGADLPDDGFDDLLGRRPAWRERASTSTSISGADREAGTDSVLADLAARYEAERLSWQLAVTAGGVGSFDWDLRTGRLAWDDQLLTIFGVDRAQFAGTIDAFYALVEPDDHARVAEAVEGAIATCGAYEAEYRVLRGDGTVRWVKARGLALAGPDGRAARLLGAAYDTTSERDAEARMDRVLETMPGAFLILDDEWRFRYVNSSGERLLGRPRDELEGGVLWELYPFVVGTQVEESYRAAVRDGKPRIFEVGSELHRGHWYEVRAWPGPDGLSVYFDDVTERRAAQDEARAARELEQASSRRLALLSEVGDHLSSTLETEEAVRRLARHLVPTFGSWCLVTMSEDQRHLRDIAAWHEDPTRRATVARYASLRIDSLAPDAYLFRTLRTGEPVVVPDATSSIVRVLSGGARDVLRELAPRTAYAVPMRSRGRTVGAITIFLDEGSPDLGTEDLALLVQLADRAGLALENARLYERQREIAVALQRSLLSAPAQSEDLDVVVRYVAAAEAAQVGGDWYDAFVQPSGHTVVAIGDVMGHDTPAAAAMSQLRTLLRGVAHTTSGTPAQVLAALESASAALRVDAMATAVVARFEPADDDDLTTMRWTNAGHLPPLLVLPDGSVSLLEPGRPELVLGLDPGTTRTDRTTTVPRGCTLLLYTDGLVERRGEHLRRGLARLVDEVTRLVPLARMSGPTGALDLERLVDDLLGRMTAGPPDDDIAVLAVQLRPLGA</sequence>
<dbReference type="CDD" id="cd00130">
    <property type="entry name" value="PAS"/>
    <property type="match status" value="2"/>
</dbReference>
<dbReference type="SUPFAM" id="SSF81606">
    <property type="entry name" value="PP2C-like"/>
    <property type="match status" value="1"/>
</dbReference>
<dbReference type="PANTHER" id="PTHR43156:SF2">
    <property type="entry name" value="STAGE II SPORULATION PROTEIN E"/>
    <property type="match status" value="1"/>
</dbReference>
<dbReference type="InterPro" id="IPR035965">
    <property type="entry name" value="PAS-like_dom_sf"/>
</dbReference>
<gene>
    <name evidence="4" type="ORF">CUD01_06820</name>
</gene>
<dbReference type="PROSITE" id="PS50112">
    <property type="entry name" value="PAS"/>
    <property type="match status" value="2"/>
</dbReference>
<dbReference type="InterPro" id="IPR052016">
    <property type="entry name" value="Bact_Sigma-Reg"/>
</dbReference>
<reference evidence="4 5" key="1">
    <citation type="submission" date="2019-06" db="EMBL/GenBank/DDBJ databases">
        <title>Whole genome shotgun sequence of Cellulomonas uda NBRC 3747.</title>
        <authorList>
            <person name="Hosoyama A."/>
            <person name="Uohara A."/>
            <person name="Ohji S."/>
            <person name="Ichikawa N."/>
        </authorList>
    </citation>
    <scope>NUCLEOTIDE SEQUENCE [LARGE SCALE GENOMIC DNA]</scope>
    <source>
        <strain evidence="4 5">NBRC 3747</strain>
    </source>
</reference>
<feature type="domain" description="PAS" evidence="2">
    <location>
        <begin position="185"/>
        <end position="229"/>
    </location>
</feature>
<feature type="domain" description="PAS" evidence="2">
    <location>
        <begin position="91"/>
        <end position="136"/>
    </location>
</feature>
<evidence type="ECO:0000313" key="4">
    <source>
        <dbReference type="EMBL" id="GEA80238.1"/>
    </source>
</evidence>
<dbReference type="Gene3D" id="3.30.450.20">
    <property type="entry name" value="PAS domain"/>
    <property type="match status" value="2"/>
</dbReference>
<dbReference type="InterPro" id="IPR000014">
    <property type="entry name" value="PAS"/>
</dbReference>
<dbReference type="GO" id="GO:0016791">
    <property type="term" value="F:phosphatase activity"/>
    <property type="evidence" value="ECO:0007669"/>
    <property type="project" value="TreeGrafter"/>
</dbReference>
<dbReference type="InterPro" id="IPR000700">
    <property type="entry name" value="PAS-assoc_C"/>
</dbReference>
<dbReference type="InterPro" id="IPR001932">
    <property type="entry name" value="PPM-type_phosphatase-like_dom"/>
</dbReference>
<proteinExistence type="predicted"/>
<dbReference type="Pfam" id="PF08447">
    <property type="entry name" value="PAS_3"/>
    <property type="match status" value="1"/>
</dbReference>
<evidence type="ECO:0000259" key="3">
    <source>
        <dbReference type="PROSITE" id="PS50113"/>
    </source>
</evidence>
<dbReference type="Pfam" id="PF07228">
    <property type="entry name" value="SpoIIE"/>
    <property type="match status" value="1"/>
</dbReference>
<dbReference type="InterPro" id="IPR013655">
    <property type="entry name" value="PAS_fold_3"/>
</dbReference>
<dbReference type="NCBIfam" id="TIGR00229">
    <property type="entry name" value="sensory_box"/>
    <property type="match status" value="1"/>
</dbReference>
<protein>
    <recommendedName>
        <fullName evidence="6">PAS domain-containing protein</fullName>
    </recommendedName>
</protein>
<dbReference type="Proteomes" id="UP000315842">
    <property type="component" value="Unassembled WGS sequence"/>
</dbReference>
<keyword evidence="5" id="KW-1185">Reference proteome</keyword>
<name>A0A4Y3KB67_CELUD</name>
<feature type="domain" description="PAC" evidence="3">
    <location>
        <begin position="139"/>
        <end position="191"/>
    </location>
</feature>
<evidence type="ECO:0008006" key="6">
    <source>
        <dbReference type="Google" id="ProtNLM"/>
    </source>
</evidence>
<dbReference type="SUPFAM" id="SSF55781">
    <property type="entry name" value="GAF domain-like"/>
    <property type="match status" value="1"/>
</dbReference>
<accession>A0A4Y3KB67</accession>
<dbReference type="Pfam" id="PF01590">
    <property type="entry name" value="GAF"/>
    <property type="match status" value="1"/>
</dbReference>